<evidence type="ECO:0000256" key="1">
    <source>
        <dbReference type="ARBA" id="ARBA00004141"/>
    </source>
</evidence>
<dbReference type="GO" id="GO:0015421">
    <property type="term" value="F:ABC-type oligopeptide transporter activity"/>
    <property type="evidence" value="ECO:0007669"/>
    <property type="project" value="TreeGrafter"/>
</dbReference>
<feature type="region of interest" description="Disordered" evidence="5">
    <location>
        <begin position="226"/>
        <end position="248"/>
    </location>
</feature>
<dbReference type="GO" id="GO:0005743">
    <property type="term" value="C:mitochondrial inner membrane"/>
    <property type="evidence" value="ECO:0007669"/>
    <property type="project" value="TreeGrafter"/>
</dbReference>
<dbReference type="GO" id="GO:0005524">
    <property type="term" value="F:ATP binding"/>
    <property type="evidence" value="ECO:0007669"/>
    <property type="project" value="InterPro"/>
</dbReference>
<dbReference type="InterPro" id="IPR036640">
    <property type="entry name" value="ABC1_TM_sf"/>
</dbReference>
<evidence type="ECO:0000256" key="2">
    <source>
        <dbReference type="ARBA" id="ARBA00022692"/>
    </source>
</evidence>
<dbReference type="PROSITE" id="PS50929">
    <property type="entry name" value="ABC_TM1F"/>
    <property type="match status" value="1"/>
</dbReference>
<feature type="transmembrane region" description="Helical" evidence="6">
    <location>
        <begin position="56"/>
        <end position="74"/>
    </location>
</feature>
<comment type="caution">
    <text evidence="8">The sequence shown here is derived from an EMBL/GenBank/DDBJ whole genome shotgun (WGS) entry which is preliminary data.</text>
</comment>
<evidence type="ECO:0000256" key="4">
    <source>
        <dbReference type="ARBA" id="ARBA00023136"/>
    </source>
</evidence>
<dbReference type="Gene3D" id="1.20.1560.10">
    <property type="entry name" value="ABC transporter type 1, transmembrane domain"/>
    <property type="match status" value="1"/>
</dbReference>
<feature type="domain" description="ABC transmembrane type-1" evidence="7">
    <location>
        <begin position="1"/>
        <end position="207"/>
    </location>
</feature>
<evidence type="ECO:0000256" key="3">
    <source>
        <dbReference type="ARBA" id="ARBA00022989"/>
    </source>
</evidence>
<sequence>PISYYDIHKANELSSKLSSNIDKIQNGIGYQLSPIPMMIAMTSGGVLLAFITNWRLTLVLLIPSPFLAVAWVLFREFTVRITINELNSYSKSNSVAQEVFSSIRTVFAYNASQYEQTRYSKYLDSAKNANIKKGITFGCYMGGYSMMLFFSYAIGLYASYWLLISLNDSVKIDKDTFIGDIIIVIIAITDGIFSIGGLAQHVEALEEARAAATEIWQILDEEQQPLSEENSAQSESKKDQYNNNDDINGDIEFDNVQFAYPTREMNVLNNFNLIVHQNEKIALVGMSGAG</sequence>
<dbReference type="InterPro" id="IPR027417">
    <property type="entry name" value="P-loop_NTPase"/>
</dbReference>
<dbReference type="SUPFAM" id="SSF52540">
    <property type="entry name" value="P-loop containing nucleoside triphosphate hydrolases"/>
    <property type="match status" value="1"/>
</dbReference>
<dbReference type="Proteomes" id="UP000682733">
    <property type="component" value="Unassembled WGS sequence"/>
</dbReference>
<dbReference type="Pfam" id="PF00664">
    <property type="entry name" value="ABC_membrane"/>
    <property type="match status" value="1"/>
</dbReference>
<dbReference type="PANTHER" id="PTHR43394">
    <property type="entry name" value="ATP-DEPENDENT PERMEASE MDL1, MITOCHONDRIAL"/>
    <property type="match status" value="1"/>
</dbReference>
<evidence type="ECO:0000256" key="5">
    <source>
        <dbReference type="SAM" id="MobiDB-lite"/>
    </source>
</evidence>
<feature type="transmembrane region" description="Helical" evidence="6">
    <location>
        <begin position="177"/>
        <end position="199"/>
    </location>
</feature>
<reference evidence="8" key="1">
    <citation type="submission" date="2021-02" db="EMBL/GenBank/DDBJ databases">
        <authorList>
            <person name="Nowell W R."/>
        </authorList>
    </citation>
    <scope>NUCLEOTIDE SEQUENCE</scope>
</reference>
<dbReference type="Gene3D" id="3.40.50.300">
    <property type="entry name" value="P-loop containing nucleotide triphosphate hydrolases"/>
    <property type="match status" value="1"/>
</dbReference>
<dbReference type="SUPFAM" id="SSF90123">
    <property type="entry name" value="ABC transporter transmembrane region"/>
    <property type="match status" value="1"/>
</dbReference>
<dbReference type="PANTHER" id="PTHR43394:SF27">
    <property type="entry name" value="ATP-DEPENDENT TRANSLOCASE ABCB1-LIKE"/>
    <property type="match status" value="1"/>
</dbReference>
<feature type="transmembrane region" description="Helical" evidence="6">
    <location>
        <begin position="28"/>
        <end position="50"/>
    </location>
</feature>
<dbReference type="EMBL" id="CAJNOK010011639">
    <property type="protein sequence ID" value="CAF1144772.1"/>
    <property type="molecule type" value="Genomic_DNA"/>
</dbReference>
<evidence type="ECO:0000259" key="7">
    <source>
        <dbReference type="PROSITE" id="PS50929"/>
    </source>
</evidence>
<dbReference type="AlphaFoldDB" id="A0A8S2E6F7"/>
<dbReference type="InterPro" id="IPR039421">
    <property type="entry name" value="Type_1_exporter"/>
</dbReference>
<evidence type="ECO:0000256" key="6">
    <source>
        <dbReference type="SAM" id="Phobius"/>
    </source>
</evidence>
<keyword evidence="4 6" id="KW-0472">Membrane</keyword>
<feature type="non-terminal residue" evidence="8">
    <location>
        <position position="290"/>
    </location>
</feature>
<accession>A0A8S2E6F7</accession>
<dbReference type="GO" id="GO:0090374">
    <property type="term" value="P:oligopeptide export from mitochondrion"/>
    <property type="evidence" value="ECO:0007669"/>
    <property type="project" value="TreeGrafter"/>
</dbReference>
<comment type="subcellular location">
    <subcellularLocation>
        <location evidence="1">Membrane</location>
        <topology evidence="1">Multi-pass membrane protein</topology>
    </subcellularLocation>
</comment>
<name>A0A8S2E6F7_9BILA</name>
<evidence type="ECO:0000313" key="8">
    <source>
        <dbReference type="EMBL" id="CAF1144772.1"/>
    </source>
</evidence>
<dbReference type="Proteomes" id="UP000677228">
    <property type="component" value="Unassembled WGS sequence"/>
</dbReference>
<keyword evidence="3 6" id="KW-1133">Transmembrane helix</keyword>
<organism evidence="8 10">
    <name type="scientific">Didymodactylos carnosus</name>
    <dbReference type="NCBI Taxonomy" id="1234261"/>
    <lineage>
        <taxon>Eukaryota</taxon>
        <taxon>Metazoa</taxon>
        <taxon>Spiralia</taxon>
        <taxon>Gnathifera</taxon>
        <taxon>Rotifera</taxon>
        <taxon>Eurotatoria</taxon>
        <taxon>Bdelloidea</taxon>
        <taxon>Philodinida</taxon>
        <taxon>Philodinidae</taxon>
        <taxon>Didymodactylos</taxon>
    </lineage>
</organism>
<gene>
    <name evidence="8" type="ORF">OVA965_LOCUS21305</name>
    <name evidence="9" type="ORF">TMI583_LOCUS21932</name>
</gene>
<dbReference type="EMBL" id="CAJOBA010028304">
    <property type="protein sequence ID" value="CAF3945075.1"/>
    <property type="molecule type" value="Genomic_DNA"/>
</dbReference>
<evidence type="ECO:0000313" key="9">
    <source>
        <dbReference type="EMBL" id="CAF3945075.1"/>
    </source>
</evidence>
<evidence type="ECO:0000313" key="10">
    <source>
        <dbReference type="Proteomes" id="UP000677228"/>
    </source>
</evidence>
<keyword evidence="2 6" id="KW-0812">Transmembrane</keyword>
<feature type="transmembrane region" description="Helical" evidence="6">
    <location>
        <begin position="137"/>
        <end position="157"/>
    </location>
</feature>
<dbReference type="InterPro" id="IPR011527">
    <property type="entry name" value="ABC1_TM_dom"/>
</dbReference>
<protein>
    <recommendedName>
        <fullName evidence="7">ABC transmembrane type-1 domain-containing protein</fullName>
    </recommendedName>
</protein>
<proteinExistence type="predicted"/>